<dbReference type="AlphaFoldDB" id="A0AAW1J0G9"/>
<dbReference type="PANTHER" id="PTHR22166:SF12">
    <property type="entry name" value="ENDOPLASMIC RETICULUM JUNCTION FORMATION PROTEIN LUNAPARK"/>
    <property type="match status" value="1"/>
</dbReference>
<keyword evidence="2" id="KW-0479">Metal-binding</keyword>
<evidence type="ECO:0000259" key="4">
    <source>
        <dbReference type="Pfam" id="PF10058"/>
    </source>
</evidence>
<evidence type="ECO:0000256" key="1">
    <source>
        <dbReference type="ARBA" id="ARBA00009940"/>
    </source>
</evidence>
<feature type="domain" description="Lunapark zinc ribbon" evidence="4">
    <location>
        <begin position="245"/>
        <end position="295"/>
    </location>
</feature>
<feature type="compositionally biased region" description="Acidic residues" evidence="3">
    <location>
        <begin position="389"/>
        <end position="399"/>
    </location>
</feature>
<dbReference type="EMBL" id="JASPKY010000460">
    <property type="protein sequence ID" value="KAK9696160.1"/>
    <property type="molecule type" value="Genomic_DNA"/>
</dbReference>
<evidence type="ECO:0000256" key="2">
    <source>
        <dbReference type="RuleBase" id="RU367073"/>
    </source>
</evidence>
<keyword evidence="2" id="KW-0863">Zinc-finger</keyword>
<sequence length="419" mass="47742">MGIIITKFRKKKTTEEILETLDKEIKTIETYRVNTEQTQKKIVGRFILISVIVYTVTAFLFYFYFFPASFYDRLFYIIPLIFAPIIIISTKKGLTWYYKRKIFKNQTKLRKLSDEKKKILENVMETETYKKAKVILEKYAPEQIRKSNSFPVPSSDIASPNKSNLTTNVIAPTPGLRHRVLPSSQIAKTPYSGLQTPTRPLPVTASIQSMARISSTSVASIASQPGISGTPLPLPRAILPRERSVFDKMVEYLVGDGPSNRYALICRQCSSHNGMALKEEFEYLSFRCCYCYFLNPARKKRPPAPKLQIEAKQQLSIHGPDTSESEKNSSTDTDSEQETKSSPARLPQSLNALYPKEKEPSSDSEKNDFDKLSDAEFKHSDNEKTPMEIDNDYSNETEETLTQTKEITEDDKQEIVAES</sequence>
<keyword evidence="6" id="KW-1185">Reference proteome</keyword>
<proteinExistence type="inferred from homology"/>
<name>A0AAW1J0G9_POPJA</name>
<dbReference type="InterPro" id="IPR019273">
    <property type="entry name" value="Lunapark_Znf"/>
</dbReference>
<evidence type="ECO:0000313" key="5">
    <source>
        <dbReference type="EMBL" id="KAK9696160.1"/>
    </source>
</evidence>
<reference evidence="5 6" key="1">
    <citation type="journal article" date="2024" name="BMC Genomics">
        <title>De novo assembly and annotation of Popillia japonica's genome with initial clues to its potential as an invasive pest.</title>
        <authorList>
            <person name="Cucini C."/>
            <person name="Boschi S."/>
            <person name="Funari R."/>
            <person name="Cardaioli E."/>
            <person name="Iannotti N."/>
            <person name="Marturano G."/>
            <person name="Paoli F."/>
            <person name="Bruttini M."/>
            <person name="Carapelli A."/>
            <person name="Frati F."/>
            <person name="Nardi F."/>
        </authorList>
    </citation>
    <scope>NUCLEOTIDE SEQUENCE [LARGE SCALE GENOMIC DNA]</scope>
    <source>
        <strain evidence="5">DMR45628</strain>
    </source>
</reference>
<comment type="subcellular location">
    <subcellularLocation>
        <location evidence="2">Endoplasmic reticulum membrane</location>
        <topology evidence="2">Multi-pass membrane protein</topology>
    </subcellularLocation>
</comment>
<keyword evidence="2" id="KW-0472">Membrane</keyword>
<feature type="region of interest" description="Disordered" evidence="3">
    <location>
        <begin position="313"/>
        <end position="419"/>
    </location>
</feature>
<gene>
    <name evidence="5" type="ORF">QE152_g32088</name>
</gene>
<feature type="compositionally biased region" description="Basic and acidic residues" evidence="3">
    <location>
        <begin position="355"/>
        <end position="387"/>
    </location>
</feature>
<keyword evidence="2" id="KW-0862">Zinc</keyword>
<dbReference type="Pfam" id="PF10058">
    <property type="entry name" value="Zn_ribbon_10"/>
    <property type="match status" value="1"/>
</dbReference>
<evidence type="ECO:0000313" key="6">
    <source>
        <dbReference type="Proteomes" id="UP001458880"/>
    </source>
</evidence>
<feature type="transmembrane region" description="Helical" evidence="2">
    <location>
        <begin position="42"/>
        <end position="64"/>
    </location>
</feature>
<dbReference type="GO" id="GO:0008270">
    <property type="term" value="F:zinc ion binding"/>
    <property type="evidence" value="ECO:0007669"/>
    <property type="project" value="UniProtKB-KW"/>
</dbReference>
<comment type="similarity">
    <text evidence="1 2">Belongs to the lunapark family.</text>
</comment>
<dbReference type="GO" id="GO:1903373">
    <property type="term" value="P:positive regulation of endoplasmic reticulum tubular network organization"/>
    <property type="evidence" value="ECO:0007669"/>
    <property type="project" value="UniProtKB-UniRule"/>
</dbReference>
<accession>A0AAW1J0G9</accession>
<comment type="domain">
    <text evidence="2">The C4-type zinc finger motif is necessary both for its ER three-way tubular junction localization and formation.</text>
</comment>
<dbReference type="InterPro" id="IPR040115">
    <property type="entry name" value="Lnp"/>
</dbReference>
<protein>
    <recommendedName>
        <fullName evidence="2">Endoplasmic reticulum junction formation protein lunapark</fullName>
    </recommendedName>
</protein>
<keyword evidence="2" id="KW-0812">Transmembrane</keyword>
<dbReference type="PANTHER" id="PTHR22166">
    <property type="entry name" value="ENDOPLASMIC RETICULUM JUNCTION FORMATION PROTEIN LUNAPARK"/>
    <property type="match status" value="1"/>
</dbReference>
<evidence type="ECO:0000256" key="3">
    <source>
        <dbReference type="SAM" id="MobiDB-lite"/>
    </source>
</evidence>
<organism evidence="5 6">
    <name type="scientific">Popillia japonica</name>
    <name type="common">Japanese beetle</name>
    <dbReference type="NCBI Taxonomy" id="7064"/>
    <lineage>
        <taxon>Eukaryota</taxon>
        <taxon>Metazoa</taxon>
        <taxon>Ecdysozoa</taxon>
        <taxon>Arthropoda</taxon>
        <taxon>Hexapoda</taxon>
        <taxon>Insecta</taxon>
        <taxon>Pterygota</taxon>
        <taxon>Neoptera</taxon>
        <taxon>Endopterygota</taxon>
        <taxon>Coleoptera</taxon>
        <taxon>Polyphaga</taxon>
        <taxon>Scarabaeiformia</taxon>
        <taxon>Scarabaeidae</taxon>
        <taxon>Rutelinae</taxon>
        <taxon>Popillia</taxon>
    </lineage>
</organism>
<dbReference type="GO" id="GO:0098826">
    <property type="term" value="C:endoplasmic reticulum tubular network membrane"/>
    <property type="evidence" value="ECO:0007669"/>
    <property type="project" value="UniProtKB-UniRule"/>
</dbReference>
<comment type="function">
    <text evidence="2">Plays a role in determining ER morphology.</text>
</comment>
<dbReference type="GO" id="GO:0071788">
    <property type="term" value="P:endoplasmic reticulum tubular network maintenance"/>
    <property type="evidence" value="ECO:0007669"/>
    <property type="project" value="UniProtKB-UniRule"/>
</dbReference>
<feature type="transmembrane region" description="Helical" evidence="2">
    <location>
        <begin position="76"/>
        <end position="98"/>
    </location>
</feature>
<keyword evidence="2" id="KW-0256">Endoplasmic reticulum</keyword>
<dbReference type="Proteomes" id="UP001458880">
    <property type="component" value="Unassembled WGS sequence"/>
</dbReference>
<keyword evidence="2" id="KW-1133">Transmembrane helix</keyword>
<comment type="caution">
    <text evidence="5">The sequence shown here is derived from an EMBL/GenBank/DDBJ whole genome shotgun (WGS) entry which is preliminary data.</text>
</comment>